<feature type="signal peptide" evidence="9">
    <location>
        <begin position="1"/>
        <end position="18"/>
    </location>
</feature>
<dbReference type="InterPro" id="IPR025483">
    <property type="entry name" value="Lipase_euk"/>
</dbReference>
<dbReference type="GeneID" id="105362735"/>
<dbReference type="InterPro" id="IPR006693">
    <property type="entry name" value="AB_hydrolase_lipase"/>
</dbReference>
<dbReference type="PANTHER" id="PTHR11005">
    <property type="entry name" value="LYSOSOMAL ACID LIPASE-RELATED"/>
    <property type="match status" value="1"/>
</dbReference>
<keyword evidence="11" id="KW-1185">Reference proteome</keyword>
<dbReference type="Pfam" id="PF04083">
    <property type="entry name" value="Abhydro_lipase"/>
    <property type="match status" value="1"/>
</dbReference>
<dbReference type="GO" id="GO:0016042">
    <property type="term" value="P:lipid catabolic process"/>
    <property type="evidence" value="ECO:0007669"/>
    <property type="project" value="UniProtKB-KW"/>
</dbReference>
<dbReference type="SUPFAM" id="SSF53474">
    <property type="entry name" value="alpha/beta-Hydrolases"/>
    <property type="match status" value="1"/>
</dbReference>
<dbReference type="KEGG" id="csol:105362735"/>
<evidence type="ECO:0000256" key="9">
    <source>
        <dbReference type="SAM" id="SignalP"/>
    </source>
</evidence>
<dbReference type="RefSeq" id="XP_011498523.1">
    <property type="nucleotide sequence ID" value="XM_011500221.1"/>
</dbReference>
<evidence type="ECO:0000256" key="4">
    <source>
        <dbReference type="ARBA" id="ARBA00022963"/>
    </source>
</evidence>
<dbReference type="InterPro" id="IPR029058">
    <property type="entry name" value="AB_hydrolase_fold"/>
</dbReference>
<evidence type="ECO:0000256" key="6">
    <source>
        <dbReference type="ARBA" id="ARBA00023180"/>
    </source>
</evidence>
<dbReference type="FunFam" id="3.40.50.1820:FF:000021">
    <property type="entry name" value="Lipase"/>
    <property type="match status" value="1"/>
</dbReference>
<reference evidence="12" key="1">
    <citation type="submission" date="2025-08" db="UniProtKB">
        <authorList>
            <consortium name="RefSeq"/>
        </authorList>
    </citation>
    <scope>IDENTIFICATION</scope>
</reference>
<feature type="chain" id="PRO_5042525711" description="Lipase" evidence="9">
    <location>
        <begin position="19"/>
        <end position="434"/>
    </location>
</feature>
<accession>A0AAJ7DW25</accession>
<organism evidence="11 12">
    <name type="scientific">Ceratosolen solmsi marchali</name>
    <dbReference type="NCBI Taxonomy" id="326594"/>
    <lineage>
        <taxon>Eukaryota</taxon>
        <taxon>Metazoa</taxon>
        <taxon>Ecdysozoa</taxon>
        <taxon>Arthropoda</taxon>
        <taxon>Hexapoda</taxon>
        <taxon>Insecta</taxon>
        <taxon>Pterygota</taxon>
        <taxon>Neoptera</taxon>
        <taxon>Endopterygota</taxon>
        <taxon>Hymenoptera</taxon>
        <taxon>Apocrita</taxon>
        <taxon>Proctotrupomorpha</taxon>
        <taxon>Chalcidoidea</taxon>
        <taxon>Agaonidae</taxon>
        <taxon>Agaoninae</taxon>
        <taxon>Ceratosolen</taxon>
    </lineage>
</organism>
<evidence type="ECO:0000256" key="1">
    <source>
        <dbReference type="ARBA" id="ARBA00010701"/>
    </source>
</evidence>
<keyword evidence="2 9" id="KW-0732">Signal</keyword>
<keyword evidence="5" id="KW-0443">Lipid metabolism</keyword>
<dbReference type="PIRSF" id="PIRSF000862">
    <property type="entry name" value="Steryl_ester_lip"/>
    <property type="match status" value="1"/>
</dbReference>
<dbReference type="GO" id="GO:0016788">
    <property type="term" value="F:hydrolase activity, acting on ester bonds"/>
    <property type="evidence" value="ECO:0007669"/>
    <property type="project" value="InterPro"/>
</dbReference>
<sequence length="434" mass="49515">MEKVFVIVTQCLITFAAAQISNEILPPGALKASELIALDTILPNDLNFTELLENLGSNHHSHTRFDVVQIIKSYNYSVETHTVQTEDGYILELNRITGRIDKPSPKVKQAVLLQHGLLCSSMDWVLAGPKKGLGFILSDIGYDVWLGNVRGSRYSRKHNHYTVEEAKYWNFDWHEIGLYDLPTMIDYILIETGHKKLFYIGHSQGSTAFFVMASLLPEYNDKIHAMFSLAPIAFCSRMFSPVFQFLSRIIKPVNLVANFIGLYEFKPSDAFFTKFVTELCQDNSALQPICMNAIFLITGFNWDQFDTSLLPAIISNVPAGASVRQFIHYAQIIKSGYFVQYDHGLWGNIQKYGKVGPPTYNLKNVKAPVSLHYSINDWLSHPNDVQSLYSKLPNPIGKFRVVHDNFNHLDYLWAKDVKILLYNKIISIMLRYKD</sequence>
<evidence type="ECO:0000256" key="8">
    <source>
        <dbReference type="PIRSR" id="PIRSR000862-1"/>
    </source>
</evidence>
<keyword evidence="4 7" id="KW-0442">Lipid degradation</keyword>
<dbReference type="Gene3D" id="3.40.50.1820">
    <property type="entry name" value="alpha/beta hydrolase"/>
    <property type="match status" value="1"/>
</dbReference>
<keyword evidence="3 7" id="KW-0378">Hydrolase</keyword>
<evidence type="ECO:0000256" key="7">
    <source>
        <dbReference type="PIRNR" id="PIRNR000862"/>
    </source>
</evidence>
<feature type="active site" description="Charge relay system" evidence="8">
    <location>
        <position position="408"/>
    </location>
</feature>
<feature type="domain" description="Partial AB-hydrolase lipase" evidence="10">
    <location>
        <begin position="67"/>
        <end position="126"/>
    </location>
</feature>
<name>A0AAJ7DW25_9HYME</name>
<gene>
    <name evidence="12" type="primary">LOC105362735</name>
</gene>
<keyword evidence="6" id="KW-0325">Glycoprotein</keyword>
<evidence type="ECO:0000259" key="10">
    <source>
        <dbReference type="Pfam" id="PF04083"/>
    </source>
</evidence>
<evidence type="ECO:0000256" key="2">
    <source>
        <dbReference type="ARBA" id="ARBA00022729"/>
    </source>
</evidence>
<evidence type="ECO:0000313" key="12">
    <source>
        <dbReference type="RefSeq" id="XP_011498523.1"/>
    </source>
</evidence>
<proteinExistence type="inferred from homology"/>
<evidence type="ECO:0000256" key="5">
    <source>
        <dbReference type="ARBA" id="ARBA00023098"/>
    </source>
</evidence>
<feature type="active site" description="Nucleophile" evidence="8">
    <location>
        <position position="203"/>
    </location>
</feature>
<evidence type="ECO:0000256" key="3">
    <source>
        <dbReference type="ARBA" id="ARBA00022801"/>
    </source>
</evidence>
<dbReference type="AlphaFoldDB" id="A0AAJ7DW25"/>
<comment type="similarity">
    <text evidence="1 7">Belongs to the AB hydrolase superfamily. Lipase family.</text>
</comment>
<protein>
    <recommendedName>
        <fullName evidence="7">Lipase</fullName>
    </recommendedName>
</protein>
<evidence type="ECO:0000313" key="11">
    <source>
        <dbReference type="Proteomes" id="UP000695007"/>
    </source>
</evidence>
<dbReference type="Proteomes" id="UP000695007">
    <property type="component" value="Unplaced"/>
</dbReference>
<feature type="active site" description="Charge relay system" evidence="8">
    <location>
        <position position="377"/>
    </location>
</feature>